<accession>A0A2U1U3Y4</accession>
<dbReference type="Pfam" id="PF07702">
    <property type="entry name" value="UTRA"/>
    <property type="match status" value="1"/>
</dbReference>
<comment type="caution">
    <text evidence="5">The sequence shown here is derived from an EMBL/GenBank/DDBJ whole genome shotgun (WGS) entry which is preliminary data.</text>
</comment>
<name>A0A2U1U3Y4_9GAMM</name>
<dbReference type="Pfam" id="PF00392">
    <property type="entry name" value="GntR"/>
    <property type="match status" value="1"/>
</dbReference>
<keyword evidence="6" id="KW-1185">Reference proteome</keyword>
<dbReference type="PANTHER" id="PTHR44846">
    <property type="entry name" value="MANNOSYL-D-GLYCERATE TRANSPORT/METABOLISM SYSTEM REPRESSOR MNGR-RELATED"/>
    <property type="match status" value="1"/>
</dbReference>
<evidence type="ECO:0000259" key="4">
    <source>
        <dbReference type="PROSITE" id="PS50949"/>
    </source>
</evidence>
<dbReference type="InterPro" id="IPR028978">
    <property type="entry name" value="Chorismate_lyase_/UTRA_dom_sf"/>
</dbReference>
<gene>
    <name evidence="5" type="ORF">DDT56_09785</name>
</gene>
<dbReference type="InterPro" id="IPR036390">
    <property type="entry name" value="WH_DNA-bd_sf"/>
</dbReference>
<dbReference type="GO" id="GO:0045892">
    <property type="term" value="P:negative regulation of DNA-templated transcription"/>
    <property type="evidence" value="ECO:0007669"/>
    <property type="project" value="TreeGrafter"/>
</dbReference>
<protein>
    <submittedName>
        <fullName evidence="5">GntR family transcriptional regulator</fullName>
    </submittedName>
</protein>
<dbReference type="InterPro" id="IPR000524">
    <property type="entry name" value="Tscrpt_reg_HTH_GntR"/>
</dbReference>
<dbReference type="EMBL" id="QDKH01000009">
    <property type="protein sequence ID" value="PWC16360.1"/>
    <property type="molecule type" value="Genomic_DNA"/>
</dbReference>
<dbReference type="InterPro" id="IPR011663">
    <property type="entry name" value="UTRA"/>
</dbReference>
<dbReference type="InterPro" id="IPR050679">
    <property type="entry name" value="Bact_HTH_transcr_reg"/>
</dbReference>
<dbReference type="Gene3D" id="3.40.1410.10">
    <property type="entry name" value="Chorismate lyase-like"/>
    <property type="match status" value="1"/>
</dbReference>
<dbReference type="Proteomes" id="UP000296159">
    <property type="component" value="Unassembled WGS sequence"/>
</dbReference>
<dbReference type="PANTHER" id="PTHR44846:SF1">
    <property type="entry name" value="MANNOSYL-D-GLYCERATE TRANSPORT_METABOLISM SYSTEM REPRESSOR MNGR-RELATED"/>
    <property type="match status" value="1"/>
</dbReference>
<dbReference type="InterPro" id="IPR036388">
    <property type="entry name" value="WH-like_DNA-bd_sf"/>
</dbReference>
<keyword evidence="2" id="KW-0238">DNA-binding</keyword>
<feature type="domain" description="HTH gntR-type" evidence="4">
    <location>
        <begin position="8"/>
        <end position="76"/>
    </location>
</feature>
<dbReference type="PROSITE" id="PS50949">
    <property type="entry name" value="HTH_GNTR"/>
    <property type="match status" value="1"/>
</dbReference>
<dbReference type="Gene3D" id="1.10.10.10">
    <property type="entry name" value="Winged helix-like DNA-binding domain superfamily/Winged helix DNA-binding domain"/>
    <property type="match status" value="1"/>
</dbReference>
<dbReference type="SUPFAM" id="SSF46785">
    <property type="entry name" value="Winged helix' DNA-binding domain"/>
    <property type="match status" value="1"/>
</dbReference>
<dbReference type="FunFam" id="1.10.10.10:FF:000079">
    <property type="entry name" value="GntR family transcriptional regulator"/>
    <property type="match status" value="1"/>
</dbReference>
<sequence length="249" mass="28388">MIDKHSFIPFYLQIEQILSRQIRENALRPGDPLPTEAEMCRQYQVSRMTARKAVDYLVRQGLVERFRGRGTFVARPDTRVKVQLPLDQHLTSSEVASSVRRKIVNRLLHFSQQPATPEVAGALQVPEQAAVHYMLRLRLIDGTPFVYEQSWMNQALFPDLNAQALSQSKYAYLKSKGYDAVGSHKQIFAELPSTEIREALGLARDEPVLRASVIAFFANGVPFELSNVYYNQRHYTFTLDAPPRPLLAL</sequence>
<proteinExistence type="predicted"/>
<dbReference type="SMART" id="SM00866">
    <property type="entry name" value="UTRA"/>
    <property type="match status" value="1"/>
</dbReference>
<dbReference type="GO" id="GO:0003677">
    <property type="term" value="F:DNA binding"/>
    <property type="evidence" value="ECO:0007669"/>
    <property type="project" value="UniProtKB-KW"/>
</dbReference>
<dbReference type="GO" id="GO:0003700">
    <property type="term" value="F:DNA-binding transcription factor activity"/>
    <property type="evidence" value="ECO:0007669"/>
    <property type="project" value="InterPro"/>
</dbReference>
<dbReference type="CDD" id="cd07377">
    <property type="entry name" value="WHTH_GntR"/>
    <property type="match status" value="1"/>
</dbReference>
<dbReference type="SMART" id="SM00345">
    <property type="entry name" value="HTH_GNTR"/>
    <property type="match status" value="1"/>
</dbReference>
<evidence type="ECO:0000313" key="5">
    <source>
        <dbReference type="EMBL" id="PWC16360.1"/>
    </source>
</evidence>
<dbReference type="PRINTS" id="PR00035">
    <property type="entry name" value="HTHGNTR"/>
</dbReference>
<evidence type="ECO:0000256" key="3">
    <source>
        <dbReference type="ARBA" id="ARBA00023163"/>
    </source>
</evidence>
<keyword evidence="3" id="KW-0804">Transcription</keyword>
<evidence type="ECO:0000313" key="6">
    <source>
        <dbReference type="Proteomes" id="UP000296159"/>
    </source>
</evidence>
<reference evidence="5 6" key="1">
    <citation type="submission" date="2018-04" db="EMBL/GenBank/DDBJ databases">
        <title>Brenneria corticis sp.nov.</title>
        <authorList>
            <person name="Li Y."/>
        </authorList>
    </citation>
    <scope>NUCLEOTIDE SEQUENCE [LARGE SCALE GENOMIC DNA]</scope>
    <source>
        <strain evidence="5 6">CFCC 11842</strain>
    </source>
</reference>
<dbReference type="AlphaFoldDB" id="A0A2U1U3Y4"/>
<organism evidence="5 6">
    <name type="scientific">Brenneria corticis</name>
    <dbReference type="NCBI Taxonomy" id="2173106"/>
    <lineage>
        <taxon>Bacteria</taxon>
        <taxon>Pseudomonadati</taxon>
        <taxon>Pseudomonadota</taxon>
        <taxon>Gammaproteobacteria</taxon>
        <taxon>Enterobacterales</taxon>
        <taxon>Pectobacteriaceae</taxon>
        <taxon>Brenneria</taxon>
    </lineage>
</organism>
<keyword evidence="1" id="KW-0805">Transcription regulation</keyword>
<dbReference type="SUPFAM" id="SSF64288">
    <property type="entry name" value="Chorismate lyase-like"/>
    <property type="match status" value="1"/>
</dbReference>
<dbReference type="RefSeq" id="WP_136166258.1">
    <property type="nucleotide sequence ID" value="NZ_KZ819077.1"/>
</dbReference>
<evidence type="ECO:0000256" key="2">
    <source>
        <dbReference type="ARBA" id="ARBA00023125"/>
    </source>
</evidence>
<evidence type="ECO:0000256" key="1">
    <source>
        <dbReference type="ARBA" id="ARBA00023015"/>
    </source>
</evidence>